<accession>A0AAJ5X442</accession>
<feature type="region of interest" description="Disordered" evidence="1">
    <location>
        <begin position="23"/>
        <end position="56"/>
    </location>
</feature>
<evidence type="ECO:0000256" key="1">
    <source>
        <dbReference type="SAM" id="MobiDB-lite"/>
    </source>
</evidence>
<evidence type="ECO:0000256" key="3">
    <source>
        <dbReference type="SAM" id="SignalP"/>
    </source>
</evidence>
<proteinExistence type="predicted"/>
<keyword evidence="2" id="KW-1133">Transmembrane helix</keyword>
<dbReference type="Proteomes" id="UP001218362">
    <property type="component" value="Chromosome"/>
</dbReference>
<feature type="chain" id="PRO_5042472249" evidence="3">
    <location>
        <begin position="27"/>
        <end position="202"/>
    </location>
</feature>
<sequence>MKTITRNLVATIAAGAVALSSAPVLAQPGPGGPGYGDRGHGDRGRGHGGRDHDRGGISAGEVIAGALVIGGIAAIASSSGRERDRGRYDDYYNRYGSPRSAVEQCVNLAESRASRASWRGRAKVTDIRSVRDTRYGYTIRGRIAVNGLNRDWRNGDNRYGRGWGNDYRGWNDNLRGYDAGNFTCRMSNGRADVSFSGIRGLR</sequence>
<keyword evidence="3" id="KW-0732">Signal</keyword>
<feature type="signal peptide" evidence="3">
    <location>
        <begin position="1"/>
        <end position="26"/>
    </location>
</feature>
<dbReference type="KEGG" id="acob:P0Y56_03690"/>
<evidence type="ECO:0000256" key="2">
    <source>
        <dbReference type="SAM" id="Phobius"/>
    </source>
</evidence>
<name>A0AAJ5X442_9SPHN</name>
<organism evidence="4 5">
    <name type="scientific">Candidatus Andeanibacterium colombiense</name>
    <dbReference type="NCBI Taxonomy" id="3121345"/>
    <lineage>
        <taxon>Bacteria</taxon>
        <taxon>Pseudomonadati</taxon>
        <taxon>Pseudomonadota</taxon>
        <taxon>Alphaproteobacteria</taxon>
        <taxon>Sphingomonadales</taxon>
        <taxon>Sphingomonadaceae</taxon>
        <taxon>Candidatus Andeanibacterium</taxon>
    </lineage>
</organism>
<feature type="compositionally biased region" description="Basic and acidic residues" evidence="1">
    <location>
        <begin position="37"/>
        <end position="55"/>
    </location>
</feature>
<keyword evidence="2" id="KW-0472">Membrane</keyword>
<protein>
    <submittedName>
        <fullName evidence="4">Uncharacterized protein</fullName>
    </submittedName>
</protein>
<evidence type="ECO:0000313" key="4">
    <source>
        <dbReference type="EMBL" id="WEK47400.1"/>
    </source>
</evidence>
<feature type="transmembrane region" description="Helical" evidence="2">
    <location>
        <begin position="57"/>
        <end position="77"/>
    </location>
</feature>
<dbReference type="AlphaFoldDB" id="A0AAJ5X442"/>
<reference evidence="4" key="1">
    <citation type="submission" date="2023-03" db="EMBL/GenBank/DDBJ databases">
        <title>Andean soil-derived lignocellulolytic bacterial consortium as a source of novel taxa and putative plastic-active enzymes.</title>
        <authorList>
            <person name="Diaz-Garcia L."/>
            <person name="Chuvochina M."/>
            <person name="Feuerriegel G."/>
            <person name="Bunk B."/>
            <person name="Sproer C."/>
            <person name="Streit W.R."/>
            <person name="Rodriguez L.M."/>
            <person name="Overmann J."/>
            <person name="Jimenez D.J."/>
        </authorList>
    </citation>
    <scope>NUCLEOTIDE SEQUENCE</scope>
    <source>
        <strain evidence="4">MAG 26</strain>
    </source>
</reference>
<gene>
    <name evidence="4" type="ORF">P0Y56_03690</name>
</gene>
<evidence type="ECO:0000313" key="5">
    <source>
        <dbReference type="Proteomes" id="UP001218362"/>
    </source>
</evidence>
<dbReference type="EMBL" id="CP119316">
    <property type="protein sequence ID" value="WEK47400.1"/>
    <property type="molecule type" value="Genomic_DNA"/>
</dbReference>
<keyword evidence="2" id="KW-0812">Transmembrane</keyword>